<name>A0A1I4ZIQ6_9FLAO</name>
<evidence type="ECO:0000256" key="1">
    <source>
        <dbReference type="SAM" id="SignalP"/>
    </source>
</evidence>
<keyword evidence="3" id="KW-1185">Reference proteome</keyword>
<dbReference type="AlphaFoldDB" id="A0A1I4ZIQ6"/>
<protein>
    <recommendedName>
        <fullName evidence="4">DUF4468 domain-containing protein</fullName>
    </recommendedName>
</protein>
<evidence type="ECO:0008006" key="4">
    <source>
        <dbReference type="Google" id="ProtNLM"/>
    </source>
</evidence>
<accession>A0A1I4ZIQ6</accession>
<keyword evidence="1" id="KW-0732">Signal</keyword>
<dbReference type="Proteomes" id="UP000198705">
    <property type="component" value="Unassembled WGS sequence"/>
</dbReference>
<evidence type="ECO:0000313" key="2">
    <source>
        <dbReference type="EMBL" id="SFN49800.1"/>
    </source>
</evidence>
<feature type="chain" id="PRO_5011699401" description="DUF4468 domain-containing protein" evidence="1">
    <location>
        <begin position="19"/>
        <end position="217"/>
    </location>
</feature>
<dbReference type="OrthoDB" id="1427164at2"/>
<proteinExistence type="predicted"/>
<evidence type="ECO:0000313" key="3">
    <source>
        <dbReference type="Proteomes" id="UP000198705"/>
    </source>
</evidence>
<organism evidence="2 3">
    <name type="scientific">Bizionia echini</name>
    <dbReference type="NCBI Taxonomy" id="649333"/>
    <lineage>
        <taxon>Bacteria</taxon>
        <taxon>Pseudomonadati</taxon>
        <taxon>Bacteroidota</taxon>
        <taxon>Flavobacteriia</taxon>
        <taxon>Flavobacteriales</taxon>
        <taxon>Flavobacteriaceae</taxon>
        <taxon>Bizionia</taxon>
    </lineage>
</organism>
<reference evidence="3" key="1">
    <citation type="submission" date="2016-10" db="EMBL/GenBank/DDBJ databases">
        <authorList>
            <person name="Varghese N."/>
            <person name="Submissions S."/>
        </authorList>
    </citation>
    <scope>NUCLEOTIDE SEQUENCE [LARGE SCALE GENOMIC DNA]</scope>
    <source>
        <strain evidence="3">DSM 23925</strain>
    </source>
</reference>
<dbReference type="STRING" id="649333.SAMN04487989_101837"/>
<dbReference type="EMBL" id="FOVN01000001">
    <property type="protein sequence ID" value="SFN49800.1"/>
    <property type="molecule type" value="Genomic_DNA"/>
</dbReference>
<sequence length="217" mass="25245">MRKITYLLLFFFTFSMSAQDIILTTNNEEISSKVEEIHIETISYKKSDNLTGPSYHIKKSDVLKITFQNGHVETFHSVAPSNSSGISLTETKAFLIENIEKYCYEHNSHLKKGYKAAFEGDYLRLSVMNKKGTKAINSMLYDFENVYAYKNIDKRNKDQAYLNIFVPFLKYEKKNKWDKIKLVLSVDGHDHAESILNAFKHYTELLKEQSKKPGQKF</sequence>
<feature type="signal peptide" evidence="1">
    <location>
        <begin position="1"/>
        <end position="18"/>
    </location>
</feature>
<dbReference type="RefSeq" id="WP_143094888.1">
    <property type="nucleotide sequence ID" value="NZ_CAXAYH010000011.1"/>
</dbReference>
<gene>
    <name evidence="2" type="ORF">SAMN04487989_101837</name>
</gene>